<evidence type="ECO:0000256" key="5">
    <source>
        <dbReference type="ARBA" id="ARBA00022840"/>
    </source>
</evidence>
<keyword evidence="3" id="KW-0479">Metal-binding</keyword>
<dbReference type="PANTHER" id="PTHR11136:SF0">
    <property type="entry name" value="DIHYDROFOLATE SYNTHETASE-RELATED"/>
    <property type="match status" value="1"/>
</dbReference>
<dbReference type="PIRSF" id="PIRSF001563">
    <property type="entry name" value="Folylpolyglu_synth"/>
    <property type="match status" value="1"/>
</dbReference>
<dbReference type="OrthoDB" id="5212574at2759"/>
<comment type="caution">
    <text evidence="9">The sequence shown here is derived from an EMBL/GenBank/DDBJ whole genome shotgun (WGS) entry which is preliminary data.</text>
</comment>
<dbReference type="EMBL" id="CAMXCT020001957">
    <property type="protein sequence ID" value="CAL1147834.1"/>
    <property type="molecule type" value="Genomic_DNA"/>
</dbReference>
<evidence type="ECO:0000259" key="8">
    <source>
        <dbReference type="Pfam" id="PF08245"/>
    </source>
</evidence>
<dbReference type="PROSITE" id="PS01012">
    <property type="entry name" value="FOLYLPOLYGLU_SYNT_2"/>
    <property type="match status" value="1"/>
</dbReference>
<keyword evidence="11" id="KW-1185">Reference proteome</keyword>
<keyword evidence="6" id="KW-0460">Magnesium</keyword>
<dbReference type="PANTHER" id="PTHR11136">
    <property type="entry name" value="FOLYLPOLYGLUTAMATE SYNTHASE-RELATED"/>
    <property type="match status" value="1"/>
</dbReference>
<evidence type="ECO:0000256" key="3">
    <source>
        <dbReference type="ARBA" id="ARBA00022723"/>
    </source>
</evidence>
<evidence type="ECO:0000256" key="6">
    <source>
        <dbReference type="ARBA" id="ARBA00022842"/>
    </source>
</evidence>
<dbReference type="Gene3D" id="3.40.1190.10">
    <property type="entry name" value="Mur-like, catalytic domain"/>
    <property type="match status" value="1"/>
</dbReference>
<dbReference type="GO" id="GO:0004326">
    <property type="term" value="F:tetrahydrofolylpolyglutamate synthase activity"/>
    <property type="evidence" value="ECO:0007669"/>
    <property type="project" value="InterPro"/>
</dbReference>
<protein>
    <submittedName>
        <fullName evidence="10">Probable dihydrofolate synthetase (DHFS)</fullName>
    </submittedName>
</protein>
<dbReference type="Gene3D" id="3.90.190.20">
    <property type="entry name" value="Mur ligase, C-terminal domain"/>
    <property type="match status" value="1"/>
</dbReference>
<dbReference type="InterPro" id="IPR036565">
    <property type="entry name" value="Mur-like_cat_sf"/>
</dbReference>
<dbReference type="InterPro" id="IPR001645">
    <property type="entry name" value="Folylpolyglutamate_synth"/>
</dbReference>
<comment type="similarity">
    <text evidence="1">Belongs to the folylpolyglutamate synthase family.</text>
</comment>
<dbReference type="Proteomes" id="UP001152797">
    <property type="component" value="Unassembled WGS sequence"/>
</dbReference>
<feature type="domain" description="Mur ligase central" evidence="8">
    <location>
        <begin position="24"/>
        <end position="260"/>
    </location>
</feature>
<dbReference type="AlphaFoldDB" id="A0A9P1FYL2"/>
<feature type="domain" description="Mur ligase C-terminal" evidence="7">
    <location>
        <begin position="298"/>
        <end position="428"/>
    </location>
</feature>
<evidence type="ECO:0000256" key="2">
    <source>
        <dbReference type="ARBA" id="ARBA00022598"/>
    </source>
</evidence>
<dbReference type="GO" id="GO:0005739">
    <property type="term" value="C:mitochondrion"/>
    <property type="evidence" value="ECO:0007669"/>
    <property type="project" value="TreeGrafter"/>
</dbReference>
<evidence type="ECO:0000313" key="10">
    <source>
        <dbReference type="EMBL" id="CAL4781771.1"/>
    </source>
</evidence>
<dbReference type="SUPFAM" id="SSF53244">
    <property type="entry name" value="MurD-like peptide ligases, peptide-binding domain"/>
    <property type="match status" value="1"/>
</dbReference>
<dbReference type="EMBL" id="CAMXCT030001957">
    <property type="protein sequence ID" value="CAL4781771.1"/>
    <property type="molecule type" value="Genomic_DNA"/>
</dbReference>
<dbReference type="NCBIfam" id="TIGR01499">
    <property type="entry name" value="folC"/>
    <property type="match status" value="1"/>
</dbReference>
<dbReference type="InterPro" id="IPR036615">
    <property type="entry name" value="Mur_ligase_C_dom_sf"/>
</dbReference>
<evidence type="ECO:0000256" key="4">
    <source>
        <dbReference type="ARBA" id="ARBA00022741"/>
    </source>
</evidence>
<keyword evidence="2" id="KW-0436">Ligase</keyword>
<reference evidence="10 11" key="2">
    <citation type="submission" date="2024-05" db="EMBL/GenBank/DDBJ databases">
        <authorList>
            <person name="Chen Y."/>
            <person name="Shah S."/>
            <person name="Dougan E. K."/>
            <person name="Thang M."/>
            <person name="Chan C."/>
        </authorList>
    </citation>
    <scope>NUCLEOTIDE SEQUENCE [LARGE SCALE GENOMIC DNA]</scope>
</reference>
<dbReference type="GO" id="GO:0005829">
    <property type="term" value="C:cytosol"/>
    <property type="evidence" value="ECO:0007669"/>
    <property type="project" value="TreeGrafter"/>
</dbReference>
<dbReference type="EMBL" id="CAMXCT010001957">
    <property type="protein sequence ID" value="CAI3994459.1"/>
    <property type="molecule type" value="Genomic_DNA"/>
</dbReference>
<evidence type="ECO:0000256" key="1">
    <source>
        <dbReference type="ARBA" id="ARBA00008276"/>
    </source>
</evidence>
<dbReference type="Pfam" id="PF08245">
    <property type="entry name" value="Mur_ligase_M"/>
    <property type="match status" value="1"/>
</dbReference>
<reference evidence="9" key="1">
    <citation type="submission" date="2022-10" db="EMBL/GenBank/DDBJ databases">
        <authorList>
            <person name="Chen Y."/>
            <person name="Dougan E. K."/>
            <person name="Chan C."/>
            <person name="Rhodes N."/>
            <person name="Thang M."/>
        </authorList>
    </citation>
    <scope>NUCLEOTIDE SEQUENCE</scope>
</reference>
<dbReference type="GO" id="GO:0008841">
    <property type="term" value="F:dihydrofolate synthase activity"/>
    <property type="evidence" value="ECO:0007669"/>
    <property type="project" value="TreeGrafter"/>
</dbReference>
<accession>A0A9P1FYL2</accession>
<sequence>MPLKWQASVAKAHDVALRGRCLHVAGTNGKGSVCAMMFAVCKHAGLRVGMLTSPHLLEPLDAIYLAGSGKNLPIEPKMWRMLEDEVQKACCIGAGYASESAEVALTVFELQVVTALLFFARQQVDVAIIEVGMGGRDDATNVLLEPAACCITSIALDHEKFLGPTHEEIAKHKAGIFQRGRPAFVATNGMSGSVQQVIAEIAHSVGAPLSWIPPADLGQSPSHGARPLAQFLQVKGFSHMLQVPLLGDYQRSNAALALALLLELRSSKLPLKSRPEILEGQLDDLTIVEGLKATAWPGRLDWRQLDDGRKILLDGAHNPHAAKELGSYVAHFVRPQPVQWIIALSYGKDAKGILQELLQDEDSLIAVSFSKVEAMPWVRPESPAELVKLAREVRPTIRAKEAATFQEAIGEEVQNPASVKPQIVICGSLYLVADVIATLQSEAQWAC</sequence>
<organism evidence="9">
    <name type="scientific">Cladocopium goreaui</name>
    <dbReference type="NCBI Taxonomy" id="2562237"/>
    <lineage>
        <taxon>Eukaryota</taxon>
        <taxon>Sar</taxon>
        <taxon>Alveolata</taxon>
        <taxon>Dinophyceae</taxon>
        <taxon>Suessiales</taxon>
        <taxon>Symbiodiniaceae</taxon>
        <taxon>Cladocopium</taxon>
    </lineage>
</organism>
<dbReference type="SUPFAM" id="SSF53623">
    <property type="entry name" value="MurD-like peptide ligases, catalytic domain"/>
    <property type="match status" value="1"/>
</dbReference>
<evidence type="ECO:0000313" key="11">
    <source>
        <dbReference type="Proteomes" id="UP001152797"/>
    </source>
</evidence>
<dbReference type="GO" id="GO:0046872">
    <property type="term" value="F:metal ion binding"/>
    <property type="evidence" value="ECO:0007669"/>
    <property type="project" value="UniProtKB-KW"/>
</dbReference>
<gene>
    <name evidence="9" type="ORF">C1SCF055_LOCUS21104</name>
</gene>
<dbReference type="GO" id="GO:0005524">
    <property type="term" value="F:ATP binding"/>
    <property type="evidence" value="ECO:0007669"/>
    <property type="project" value="UniProtKB-KW"/>
</dbReference>
<evidence type="ECO:0000259" key="7">
    <source>
        <dbReference type="Pfam" id="PF02875"/>
    </source>
</evidence>
<keyword evidence="4" id="KW-0547">Nucleotide-binding</keyword>
<proteinExistence type="inferred from homology"/>
<name>A0A9P1FYL2_9DINO</name>
<dbReference type="Pfam" id="PF02875">
    <property type="entry name" value="Mur_ligase_C"/>
    <property type="match status" value="1"/>
</dbReference>
<keyword evidence="5" id="KW-0067">ATP-binding</keyword>
<dbReference type="InterPro" id="IPR018109">
    <property type="entry name" value="Folylpolyglutamate_synth_CS"/>
</dbReference>
<dbReference type="InterPro" id="IPR004101">
    <property type="entry name" value="Mur_ligase_C"/>
</dbReference>
<evidence type="ECO:0000313" key="9">
    <source>
        <dbReference type="EMBL" id="CAI3994459.1"/>
    </source>
</evidence>
<dbReference type="InterPro" id="IPR013221">
    <property type="entry name" value="Mur_ligase_cen"/>
</dbReference>